<dbReference type="EMBL" id="JAUHGG010000003">
    <property type="protein sequence ID" value="MDS1821263.1"/>
    <property type="molecule type" value="Genomic_DNA"/>
</dbReference>
<dbReference type="Proteomes" id="UP001253193">
    <property type="component" value="Unassembled WGS sequence"/>
</dbReference>
<dbReference type="RefSeq" id="WP_311020136.1">
    <property type="nucleotide sequence ID" value="NZ_JAUHGG010000003.1"/>
</dbReference>
<evidence type="ECO:0000313" key="1">
    <source>
        <dbReference type="EMBL" id="MDS1821263.1"/>
    </source>
</evidence>
<accession>A0AAW8Q481</accession>
<organism evidence="1 2">
    <name type="scientific">Vibrio parahaemolyticus</name>
    <dbReference type="NCBI Taxonomy" id="670"/>
    <lineage>
        <taxon>Bacteria</taxon>
        <taxon>Pseudomonadati</taxon>
        <taxon>Pseudomonadota</taxon>
        <taxon>Gammaproteobacteria</taxon>
        <taxon>Vibrionales</taxon>
        <taxon>Vibrionaceae</taxon>
        <taxon>Vibrio</taxon>
    </lineage>
</organism>
<dbReference type="AlphaFoldDB" id="A0AAW8Q481"/>
<name>A0AAW8Q481_VIBPH</name>
<evidence type="ECO:0000313" key="2">
    <source>
        <dbReference type="Proteomes" id="UP001253193"/>
    </source>
</evidence>
<proteinExistence type="predicted"/>
<gene>
    <name evidence="1" type="ORF">QX249_11365</name>
</gene>
<reference evidence="1" key="1">
    <citation type="submission" date="2023-06" db="EMBL/GenBank/DDBJ databases">
        <title>Genomic Diversity of Vibrio spp. and Metagenomic Analysis of Pathogens in Florida Gulf Coastal Waters Following Hurricane Ian.</title>
        <authorList>
            <person name="Brumfield K.D."/>
        </authorList>
    </citation>
    <scope>NUCLEOTIDE SEQUENCE</scope>
    <source>
        <strain evidence="1">WBS2B-138</strain>
    </source>
</reference>
<protein>
    <submittedName>
        <fullName evidence="1">Uncharacterized protein</fullName>
    </submittedName>
</protein>
<sequence>MNNKTENNENHFDFEAKIAIGYQSNAVLMNLKSDNKDVENGILKSIHFQGALAWLHHLPSQQNVASEIGVYLILGKAKADERMSDDSYSKASIFKIAGA</sequence>
<comment type="caution">
    <text evidence="1">The sequence shown here is derived from an EMBL/GenBank/DDBJ whole genome shotgun (WGS) entry which is preliminary data.</text>
</comment>